<dbReference type="PANTHER" id="PTHR23521">
    <property type="entry name" value="TRANSPORTER MFS SUPERFAMILY"/>
    <property type="match status" value="1"/>
</dbReference>
<dbReference type="InterPro" id="IPR011701">
    <property type="entry name" value="MFS"/>
</dbReference>
<keyword evidence="3 5" id="KW-1133">Transmembrane helix</keyword>
<evidence type="ECO:0000313" key="8">
    <source>
        <dbReference type="Proteomes" id="UP000831684"/>
    </source>
</evidence>
<proteinExistence type="predicted"/>
<feature type="transmembrane region" description="Helical" evidence="5">
    <location>
        <begin position="245"/>
        <end position="264"/>
    </location>
</feature>
<evidence type="ECO:0000256" key="1">
    <source>
        <dbReference type="ARBA" id="ARBA00004141"/>
    </source>
</evidence>
<feature type="transmembrane region" description="Helical" evidence="5">
    <location>
        <begin position="18"/>
        <end position="39"/>
    </location>
</feature>
<dbReference type="KEGG" id="apol:K9D25_13025"/>
<sequence>MTTPVSAEHPASLLSRGAVIMTAMMFGLTYSLSAALIALDLTARGLSESLIGANAAMHAVGVLITAMILPRIVAFFGIRRLVIIALVVAALVLSAFPAIPLIWLWFPLRLVLGMASEILFVLSETWTNSLSTESTRARAMAAYTAALSVGFALGPLILSVVGSGGALPYLVGAGISLVAAGFIASPKVQAPVFDEPATGSPLRFIRLAPVAISAVMLNAAIETAGLSFLAIYAVNLGWEESGATRLMSCMMIGAILLQLPIGWLGDKMDRVKLVIALAAASMLGALAWPFALQNEIATYTLLFLWGGAFVGIYTIMLTLVGSRFKGSELVGIYAAMGLMWGLGALLGPLLAGFAMNATLHGLAFFTAAICGAFTLFVTLKGRGGS</sequence>
<gene>
    <name evidence="7" type="ORF">K9D25_13025</name>
</gene>
<evidence type="ECO:0000256" key="4">
    <source>
        <dbReference type="ARBA" id="ARBA00023136"/>
    </source>
</evidence>
<feature type="transmembrane region" description="Helical" evidence="5">
    <location>
        <begin position="296"/>
        <end position="320"/>
    </location>
</feature>
<feature type="transmembrane region" description="Helical" evidence="5">
    <location>
        <begin position="207"/>
        <end position="233"/>
    </location>
</feature>
<feature type="transmembrane region" description="Helical" evidence="5">
    <location>
        <begin position="361"/>
        <end position="379"/>
    </location>
</feature>
<dbReference type="SUPFAM" id="SSF103473">
    <property type="entry name" value="MFS general substrate transporter"/>
    <property type="match status" value="1"/>
</dbReference>
<feature type="transmembrane region" description="Helical" evidence="5">
    <location>
        <begin position="81"/>
        <end position="104"/>
    </location>
</feature>
<accession>A0A9E6ZSH5</accession>
<protein>
    <submittedName>
        <fullName evidence="7">MFS transporter</fullName>
    </submittedName>
</protein>
<keyword evidence="4 5" id="KW-0472">Membrane</keyword>
<organism evidence="7 8">
    <name type="scientific">Ancylobacter polymorphus</name>
    <dbReference type="NCBI Taxonomy" id="223390"/>
    <lineage>
        <taxon>Bacteria</taxon>
        <taxon>Pseudomonadati</taxon>
        <taxon>Pseudomonadota</taxon>
        <taxon>Alphaproteobacteria</taxon>
        <taxon>Hyphomicrobiales</taxon>
        <taxon>Xanthobacteraceae</taxon>
        <taxon>Ancylobacter</taxon>
    </lineage>
</organism>
<name>A0A9E6ZSH5_9HYPH</name>
<dbReference type="Proteomes" id="UP000831684">
    <property type="component" value="Chromosome"/>
</dbReference>
<dbReference type="InterPro" id="IPR036259">
    <property type="entry name" value="MFS_trans_sf"/>
</dbReference>
<feature type="transmembrane region" description="Helical" evidence="5">
    <location>
        <begin position="271"/>
        <end position="290"/>
    </location>
</feature>
<feature type="transmembrane region" description="Helical" evidence="5">
    <location>
        <begin position="332"/>
        <end position="355"/>
    </location>
</feature>
<dbReference type="Gene3D" id="1.20.1250.20">
    <property type="entry name" value="MFS general substrate transporter like domains"/>
    <property type="match status" value="2"/>
</dbReference>
<evidence type="ECO:0000256" key="2">
    <source>
        <dbReference type="ARBA" id="ARBA00022692"/>
    </source>
</evidence>
<evidence type="ECO:0000259" key="6">
    <source>
        <dbReference type="PROSITE" id="PS50850"/>
    </source>
</evidence>
<evidence type="ECO:0000256" key="3">
    <source>
        <dbReference type="ARBA" id="ARBA00022989"/>
    </source>
</evidence>
<dbReference type="GO" id="GO:0022857">
    <property type="term" value="F:transmembrane transporter activity"/>
    <property type="evidence" value="ECO:0007669"/>
    <property type="project" value="InterPro"/>
</dbReference>
<dbReference type="PANTHER" id="PTHR23521:SF3">
    <property type="entry name" value="MFS TRANSPORTER"/>
    <property type="match status" value="1"/>
</dbReference>
<feature type="transmembrane region" description="Helical" evidence="5">
    <location>
        <begin position="51"/>
        <end position="69"/>
    </location>
</feature>
<feature type="transmembrane region" description="Helical" evidence="5">
    <location>
        <begin position="139"/>
        <end position="161"/>
    </location>
</feature>
<dbReference type="CDD" id="cd17477">
    <property type="entry name" value="MFS_YcaD_like"/>
    <property type="match status" value="1"/>
</dbReference>
<reference evidence="7" key="1">
    <citation type="submission" date="2021-09" db="EMBL/GenBank/DDBJ databases">
        <title>Network and meta-omics reveal the key degrader and cooperation patterns in an efficient 1,4-dioxane-degrading microbial community.</title>
        <authorList>
            <person name="Dai C."/>
        </authorList>
    </citation>
    <scope>NUCLEOTIDE SEQUENCE</scope>
    <source>
        <strain evidence="7">ZM13</strain>
    </source>
</reference>
<dbReference type="InterPro" id="IPR047200">
    <property type="entry name" value="MFS_YcaD-like"/>
</dbReference>
<dbReference type="InterPro" id="IPR020846">
    <property type="entry name" value="MFS_dom"/>
</dbReference>
<evidence type="ECO:0000313" key="7">
    <source>
        <dbReference type="EMBL" id="UOK69676.1"/>
    </source>
</evidence>
<dbReference type="GO" id="GO:0005886">
    <property type="term" value="C:plasma membrane"/>
    <property type="evidence" value="ECO:0007669"/>
    <property type="project" value="TreeGrafter"/>
</dbReference>
<dbReference type="RefSeq" id="WP_244375795.1">
    <property type="nucleotide sequence ID" value="NZ_CP083239.1"/>
</dbReference>
<dbReference type="PROSITE" id="PS50850">
    <property type="entry name" value="MFS"/>
    <property type="match status" value="1"/>
</dbReference>
<comment type="subcellular location">
    <subcellularLocation>
        <location evidence="1">Membrane</location>
        <topology evidence="1">Multi-pass membrane protein</topology>
    </subcellularLocation>
</comment>
<feature type="transmembrane region" description="Helical" evidence="5">
    <location>
        <begin position="167"/>
        <end position="186"/>
    </location>
</feature>
<dbReference type="Pfam" id="PF07690">
    <property type="entry name" value="MFS_1"/>
    <property type="match status" value="1"/>
</dbReference>
<keyword evidence="2 5" id="KW-0812">Transmembrane</keyword>
<feature type="domain" description="Major facilitator superfamily (MFS) profile" evidence="6">
    <location>
        <begin position="15"/>
        <end position="385"/>
    </location>
</feature>
<dbReference type="EMBL" id="CP083239">
    <property type="protein sequence ID" value="UOK69676.1"/>
    <property type="molecule type" value="Genomic_DNA"/>
</dbReference>
<dbReference type="PRINTS" id="PR01035">
    <property type="entry name" value="TCRTETA"/>
</dbReference>
<evidence type="ECO:0000256" key="5">
    <source>
        <dbReference type="SAM" id="Phobius"/>
    </source>
</evidence>
<dbReference type="InterPro" id="IPR001958">
    <property type="entry name" value="Tet-R_TetA/multi-R_MdtG-like"/>
</dbReference>
<dbReference type="AlphaFoldDB" id="A0A9E6ZSH5"/>